<evidence type="ECO:0000256" key="3">
    <source>
        <dbReference type="ARBA" id="ARBA00022777"/>
    </source>
</evidence>
<dbReference type="PROSITE" id="PS50011">
    <property type="entry name" value="PROTEIN_KINASE_DOM"/>
    <property type="match status" value="1"/>
</dbReference>
<evidence type="ECO:0000256" key="2">
    <source>
        <dbReference type="ARBA" id="ARBA00022741"/>
    </source>
</evidence>
<feature type="region of interest" description="Disordered" evidence="6">
    <location>
        <begin position="333"/>
        <end position="397"/>
    </location>
</feature>
<keyword evidence="9" id="KW-1185">Reference proteome</keyword>
<dbReference type="KEGG" id="bbae:FRD01_08365"/>
<dbReference type="InterPro" id="IPR017441">
    <property type="entry name" value="Protein_kinase_ATP_BS"/>
</dbReference>
<dbReference type="EMBL" id="CP042467">
    <property type="protein sequence ID" value="QED27255.1"/>
    <property type="molecule type" value="Genomic_DNA"/>
</dbReference>
<dbReference type="SUPFAM" id="SSF56112">
    <property type="entry name" value="Protein kinase-like (PK-like)"/>
    <property type="match status" value="1"/>
</dbReference>
<sequence>MGEDSNTRLKSTSGATFPKSGELFEGRYRVGPMIGAGGFARVYKAHQEDLGREVALKILTPGEEGNYDEKLVERFNQEARVVSKLRDPHTITMFDYGRTNTGLLYMVFEYVNGVSLSKLIATEAPLAPARAVKILRQVLSSLEEAHALGMLHRDIKPGNIMVFEHVGRPDQVKLLDFGIAKMTGSQVKADLTADGALIGTPRYMSPEQIRGEDLSPRSDVYSMGLVAYELLMGRKAIESNSSVTIIGKQLDPTSFALPPMTNVPEGLRRVVNKMMAKDVEQRFTTCSEVLEALETWDEAGIKGLFEPSEPTHVFEEAPRYDDMVDVSDEIMPVDATHDRPPRHTTPQISAVSRTQADISPNGEPSREISGTFTNPRDITGSREFYRDPSGIQDAPSDSKKVVIGGISFLLVLIIAMATYSAFQGPDEVAVEEPPETTSEPAIATAEPTPEPAIEKAQEVAKMSRRYRIQTKPEGLALMVNGKQMGLAPLNINEDEVKFPLTIRVVRDGKTSDPFEFQSFQPEVWVDASTFVASLEPAPKVVEEPEPKKTQPTRRVEKRPEPKKTVEKAPEPEKEKPKTKINLPALDL</sequence>
<evidence type="ECO:0000313" key="9">
    <source>
        <dbReference type="Proteomes" id="UP000321595"/>
    </source>
</evidence>
<gene>
    <name evidence="8" type="ORF">FRD01_08365</name>
</gene>
<dbReference type="Pfam" id="PF00069">
    <property type="entry name" value="Pkinase"/>
    <property type="match status" value="1"/>
</dbReference>
<dbReference type="Gene3D" id="3.30.200.20">
    <property type="entry name" value="Phosphorylase Kinase, domain 1"/>
    <property type="match status" value="1"/>
</dbReference>
<feature type="compositionally biased region" description="Basic and acidic residues" evidence="6">
    <location>
        <begin position="540"/>
        <end position="577"/>
    </location>
</feature>
<evidence type="ECO:0000256" key="6">
    <source>
        <dbReference type="SAM" id="MobiDB-lite"/>
    </source>
</evidence>
<dbReference type="SMART" id="SM00220">
    <property type="entry name" value="S_TKc"/>
    <property type="match status" value="1"/>
</dbReference>
<protein>
    <submittedName>
        <fullName evidence="8">Protein kinase</fullName>
    </submittedName>
</protein>
<feature type="compositionally biased region" description="Low complexity" evidence="6">
    <location>
        <begin position="435"/>
        <end position="447"/>
    </location>
</feature>
<dbReference type="AlphaFoldDB" id="A0A5B8XP47"/>
<dbReference type="PROSITE" id="PS00108">
    <property type="entry name" value="PROTEIN_KINASE_ST"/>
    <property type="match status" value="1"/>
</dbReference>
<accession>A0A5B8XP47</accession>
<dbReference type="OrthoDB" id="9801841at2"/>
<reference evidence="8 9" key="1">
    <citation type="submission" date="2019-08" db="EMBL/GenBank/DDBJ databases">
        <authorList>
            <person name="Liang Q."/>
        </authorList>
    </citation>
    <scope>NUCLEOTIDE SEQUENCE [LARGE SCALE GENOMIC DNA]</scope>
    <source>
        <strain evidence="8 9">V1718</strain>
    </source>
</reference>
<feature type="region of interest" description="Disordered" evidence="6">
    <location>
        <begin position="427"/>
        <end position="452"/>
    </location>
</feature>
<name>A0A5B8XP47_9DELT</name>
<dbReference type="Gene3D" id="1.10.510.10">
    <property type="entry name" value="Transferase(Phosphotransferase) domain 1"/>
    <property type="match status" value="1"/>
</dbReference>
<dbReference type="InterPro" id="IPR011009">
    <property type="entry name" value="Kinase-like_dom_sf"/>
</dbReference>
<keyword evidence="2 5" id="KW-0547">Nucleotide-binding</keyword>
<proteinExistence type="predicted"/>
<dbReference type="GO" id="GO:0005524">
    <property type="term" value="F:ATP binding"/>
    <property type="evidence" value="ECO:0007669"/>
    <property type="project" value="UniProtKB-UniRule"/>
</dbReference>
<keyword evidence="3 8" id="KW-0418">Kinase</keyword>
<evidence type="ECO:0000313" key="8">
    <source>
        <dbReference type="EMBL" id="QED27255.1"/>
    </source>
</evidence>
<dbReference type="PANTHER" id="PTHR43289:SF6">
    <property type="entry name" value="SERINE_THREONINE-PROTEIN KINASE NEKL-3"/>
    <property type="match status" value="1"/>
</dbReference>
<organism evidence="8 9">
    <name type="scientific">Microvenator marinus</name>
    <dbReference type="NCBI Taxonomy" id="2600177"/>
    <lineage>
        <taxon>Bacteria</taxon>
        <taxon>Deltaproteobacteria</taxon>
        <taxon>Bradymonadales</taxon>
        <taxon>Microvenatoraceae</taxon>
        <taxon>Microvenator</taxon>
    </lineage>
</organism>
<evidence type="ECO:0000256" key="4">
    <source>
        <dbReference type="ARBA" id="ARBA00022840"/>
    </source>
</evidence>
<dbReference type="CDD" id="cd14014">
    <property type="entry name" value="STKc_PknB_like"/>
    <property type="match status" value="1"/>
</dbReference>
<dbReference type="PANTHER" id="PTHR43289">
    <property type="entry name" value="MITOGEN-ACTIVATED PROTEIN KINASE KINASE KINASE 20-RELATED"/>
    <property type="match status" value="1"/>
</dbReference>
<dbReference type="Proteomes" id="UP000321595">
    <property type="component" value="Chromosome"/>
</dbReference>
<feature type="domain" description="Protein kinase" evidence="7">
    <location>
        <begin position="28"/>
        <end position="297"/>
    </location>
</feature>
<evidence type="ECO:0000256" key="5">
    <source>
        <dbReference type="PROSITE-ProRule" id="PRU10141"/>
    </source>
</evidence>
<dbReference type="GO" id="GO:0004674">
    <property type="term" value="F:protein serine/threonine kinase activity"/>
    <property type="evidence" value="ECO:0007669"/>
    <property type="project" value="TreeGrafter"/>
</dbReference>
<feature type="compositionally biased region" description="Polar residues" evidence="6">
    <location>
        <begin position="344"/>
        <end position="358"/>
    </location>
</feature>
<feature type="binding site" evidence="5">
    <location>
        <position position="57"/>
    </location>
    <ligand>
        <name>ATP</name>
        <dbReference type="ChEBI" id="CHEBI:30616"/>
    </ligand>
</feature>
<dbReference type="PROSITE" id="PS00107">
    <property type="entry name" value="PROTEIN_KINASE_ATP"/>
    <property type="match status" value="1"/>
</dbReference>
<keyword evidence="4 5" id="KW-0067">ATP-binding</keyword>
<evidence type="ECO:0000259" key="7">
    <source>
        <dbReference type="PROSITE" id="PS50011"/>
    </source>
</evidence>
<dbReference type="InterPro" id="IPR008271">
    <property type="entry name" value="Ser/Thr_kinase_AS"/>
</dbReference>
<evidence type="ECO:0000256" key="1">
    <source>
        <dbReference type="ARBA" id="ARBA00022679"/>
    </source>
</evidence>
<keyword evidence="1" id="KW-0808">Transferase</keyword>
<dbReference type="RefSeq" id="WP_146958940.1">
    <property type="nucleotide sequence ID" value="NZ_CP042467.1"/>
</dbReference>
<dbReference type="InterPro" id="IPR000719">
    <property type="entry name" value="Prot_kinase_dom"/>
</dbReference>
<feature type="region of interest" description="Disordered" evidence="6">
    <location>
        <begin position="535"/>
        <end position="587"/>
    </location>
</feature>